<sequence length="342" mass="37995">MEHADWSLQLRDAHELYQALLIDASVRSGLYQRLQSGVLDEDLNQFDPRFVRSVLVALESFGYIQRQGPFVRWVNTAGVRRALYLSQHLRRWLDLAAQLNPSVAENPASDYDGLGLEVLNESAPLLAQWIVEVAGVKKEQRWLDVGSGSGLLGTHLARYTKEVILCDCPDVAGRWNRALWPDNVKALALNILDGDVPGKFDGVLLCRFVEMVAPRQVRFLFTKIFQILEPYGRLCLVGYFSPEAPLYDLFRVQVALHVRDGHVYSLQELLDLASQAGFDVAGALVQRRHGYDLLCLKAGAADLEPSSATSTGHATSMAGSTNNRMAAMTGTRTSFVRNPEPV</sequence>
<dbReference type="SUPFAM" id="SSF53335">
    <property type="entry name" value="S-adenosyl-L-methionine-dependent methyltransferases"/>
    <property type="match status" value="1"/>
</dbReference>
<name>A0A2T2WLK5_9FIRM</name>
<comment type="caution">
    <text evidence="2">The sequence shown here is derived from an EMBL/GenBank/DDBJ whole genome shotgun (WGS) entry which is preliminary data.</text>
</comment>
<dbReference type="InterPro" id="IPR029063">
    <property type="entry name" value="SAM-dependent_MTases_sf"/>
</dbReference>
<gene>
    <name evidence="2" type="ORF">C7B45_04040</name>
</gene>
<proteinExistence type="predicted"/>
<dbReference type="InterPro" id="IPR013216">
    <property type="entry name" value="Methyltransf_11"/>
</dbReference>
<evidence type="ECO:0000313" key="3">
    <source>
        <dbReference type="Proteomes" id="UP000241848"/>
    </source>
</evidence>
<dbReference type="CDD" id="cd02440">
    <property type="entry name" value="AdoMet_MTases"/>
    <property type="match status" value="1"/>
</dbReference>
<dbReference type="Proteomes" id="UP000241848">
    <property type="component" value="Unassembled WGS sequence"/>
</dbReference>
<reference evidence="2 3" key="1">
    <citation type="journal article" date="2014" name="BMC Genomics">
        <title>Comparison of environmental and isolate Sulfobacillus genomes reveals diverse carbon, sulfur, nitrogen, and hydrogen metabolisms.</title>
        <authorList>
            <person name="Justice N.B."/>
            <person name="Norman A."/>
            <person name="Brown C.T."/>
            <person name="Singh A."/>
            <person name="Thomas B.C."/>
            <person name="Banfield J.F."/>
        </authorList>
    </citation>
    <scope>NUCLEOTIDE SEQUENCE [LARGE SCALE GENOMIC DNA]</scope>
    <source>
        <strain evidence="2">AMDSBA3</strain>
    </source>
</reference>
<evidence type="ECO:0000259" key="1">
    <source>
        <dbReference type="Pfam" id="PF08241"/>
    </source>
</evidence>
<dbReference type="GO" id="GO:0008757">
    <property type="term" value="F:S-adenosylmethionine-dependent methyltransferase activity"/>
    <property type="evidence" value="ECO:0007669"/>
    <property type="project" value="InterPro"/>
</dbReference>
<accession>A0A2T2WLK5</accession>
<feature type="domain" description="Methyltransferase type 11" evidence="1">
    <location>
        <begin position="143"/>
        <end position="235"/>
    </location>
</feature>
<dbReference type="Pfam" id="PF08241">
    <property type="entry name" value="Methyltransf_11"/>
    <property type="match status" value="1"/>
</dbReference>
<protein>
    <recommendedName>
        <fullName evidence="1">Methyltransferase type 11 domain-containing protein</fullName>
    </recommendedName>
</protein>
<evidence type="ECO:0000313" key="2">
    <source>
        <dbReference type="EMBL" id="PSR23118.1"/>
    </source>
</evidence>
<dbReference type="EMBL" id="PXYV01000008">
    <property type="protein sequence ID" value="PSR23118.1"/>
    <property type="molecule type" value="Genomic_DNA"/>
</dbReference>
<organism evidence="2 3">
    <name type="scientific">Sulfobacillus acidophilus</name>
    <dbReference type="NCBI Taxonomy" id="53633"/>
    <lineage>
        <taxon>Bacteria</taxon>
        <taxon>Bacillati</taxon>
        <taxon>Bacillota</taxon>
        <taxon>Clostridia</taxon>
        <taxon>Eubacteriales</taxon>
        <taxon>Clostridiales Family XVII. Incertae Sedis</taxon>
        <taxon>Sulfobacillus</taxon>
    </lineage>
</organism>
<dbReference type="Gene3D" id="3.40.50.150">
    <property type="entry name" value="Vaccinia Virus protein VP39"/>
    <property type="match status" value="1"/>
</dbReference>
<dbReference type="AlphaFoldDB" id="A0A2T2WLK5"/>